<evidence type="ECO:0000313" key="3">
    <source>
        <dbReference type="Proteomes" id="UP000193240"/>
    </source>
</evidence>
<reference evidence="2 3" key="1">
    <citation type="journal article" date="2017" name="Genome Announc.">
        <title>Genome sequence of the saprophytic ascomycete Epicoccum nigrum ICMP 19927 strain isolated from New Zealand.</title>
        <authorList>
            <person name="Fokin M."/>
            <person name="Fleetwood D."/>
            <person name="Weir B.S."/>
            <person name="Villas-Boas S.G."/>
        </authorList>
    </citation>
    <scope>NUCLEOTIDE SEQUENCE [LARGE SCALE GENOMIC DNA]</scope>
    <source>
        <strain evidence="2 3">ICMP 19927</strain>
    </source>
</reference>
<dbReference type="AlphaFoldDB" id="A0A1Y2M094"/>
<feature type="compositionally biased region" description="Basic and acidic residues" evidence="1">
    <location>
        <begin position="56"/>
        <end position="73"/>
    </location>
</feature>
<protein>
    <submittedName>
        <fullName evidence="2">Uncharacterized protein</fullName>
    </submittedName>
</protein>
<dbReference type="Proteomes" id="UP000193240">
    <property type="component" value="Unassembled WGS sequence"/>
</dbReference>
<evidence type="ECO:0000256" key="1">
    <source>
        <dbReference type="SAM" id="MobiDB-lite"/>
    </source>
</evidence>
<dbReference type="EMBL" id="KZ107843">
    <property type="protein sequence ID" value="OSS49546.1"/>
    <property type="molecule type" value="Genomic_DNA"/>
</dbReference>
<keyword evidence="3" id="KW-1185">Reference proteome</keyword>
<evidence type="ECO:0000313" key="2">
    <source>
        <dbReference type="EMBL" id="OSS49546.1"/>
    </source>
</evidence>
<sequence length="100" mass="11241">MLHEQSLQDYIIPETPPDNNELPRRLSAGNYLLNYVDDKDDGDSNSNSNSDSDSEAAPKLDNRVTIPKSEDSDVNDRSIYDALKVKFTAKYKAYSGDRVI</sequence>
<accession>A0A1Y2M094</accession>
<gene>
    <name evidence="2" type="ORF">B5807_06077</name>
</gene>
<proteinExistence type="predicted"/>
<feature type="region of interest" description="Disordered" evidence="1">
    <location>
        <begin position="1"/>
        <end position="73"/>
    </location>
</feature>
<organism evidence="2 3">
    <name type="scientific">Epicoccum nigrum</name>
    <name type="common">Soil fungus</name>
    <name type="synonym">Epicoccum purpurascens</name>
    <dbReference type="NCBI Taxonomy" id="105696"/>
    <lineage>
        <taxon>Eukaryota</taxon>
        <taxon>Fungi</taxon>
        <taxon>Dikarya</taxon>
        <taxon>Ascomycota</taxon>
        <taxon>Pezizomycotina</taxon>
        <taxon>Dothideomycetes</taxon>
        <taxon>Pleosporomycetidae</taxon>
        <taxon>Pleosporales</taxon>
        <taxon>Pleosporineae</taxon>
        <taxon>Didymellaceae</taxon>
        <taxon>Epicoccum</taxon>
    </lineage>
</organism>
<name>A0A1Y2M094_EPING</name>
<dbReference type="InParanoid" id="A0A1Y2M094"/>